<evidence type="ECO:0000313" key="2">
    <source>
        <dbReference type="Proteomes" id="UP000006502"/>
    </source>
</evidence>
<name>I7CFM8_MYCHA</name>
<accession>I7CFM8</accession>
<evidence type="ECO:0000313" key="1">
    <source>
        <dbReference type="EMBL" id="AFO52016.1"/>
    </source>
</evidence>
<reference evidence="2" key="2">
    <citation type="submission" date="2012-07" db="EMBL/GenBank/DDBJ databases">
        <title>Complete genome sequence of 'Candidatus Mycoplasma haemolamae'.</title>
        <authorList>
            <person name="Guimaraes A.M.S."/>
            <person name="Toth B."/>
            <person name="Santos A.P."/>
            <person name="Nascimento N.C."/>
            <person name="Sojka J.E."/>
            <person name="Messick J.B."/>
        </authorList>
    </citation>
    <scope>NUCLEOTIDE SEQUENCE [LARGE SCALE GENOMIC DNA]</scope>
    <source>
        <strain evidence="2">Purdue</strain>
    </source>
</reference>
<reference evidence="1 2" key="1">
    <citation type="journal article" date="2012" name="J. Bacteriol.">
        <title>Genome Sequence of "Candidatus Mycoplasma haemolamae" Strain Purdue, a Red Blood Cell Pathogen of Alpacas (Vicugna pacos) and Llamas (Lama glama).</title>
        <authorList>
            <person name="Guimaraes A.M."/>
            <person name="Toth B."/>
            <person name="Santos A.P."/>
            <person name="do Nascimento N.C."/>
            <person name="Kritchevsky J.E."/>
            <person name="Messick J.B."/>
        </authorList>
    </citation>
    <scope>NUCLEOTIDE SEQUENCE [LARGE SCALE GENOMIC DNA]</scope>
    <source>
        <strain evidence="1 2">Purdue</strain>
    </source>
</reference>
<dbReference type="STRING" id="1212765.MHLP_02180"/>
<dbReference type="EMBL" id="CP003731">
    <property type="protein sequence ID" value="AFO52016.1"/>
    <property type="molecule type" value="Genomic_DNA"/>
</dbReference>
<sequence length="199" mass="22417">MLPFKIFALSVTGVTAIGGTGAGISKLVTGKYIPWQRSEAKEDDVFTLQVPSFDVIPVKGLVANNDLLDMFITTHVFNAFNKTEVVSSDPVKEPRETVKSEIKGNLALFKGQLEDDYYLDTEYEGKNEGLVNIPFSVLGVKEEIEDFVDRFNENLWLDAQSLEGFLEGLKAHKSVFEKVFTEEIYKNLEEKVQELQVKK</sequence>
<dbReference type="PATRIC" id="fig|1212765.3.peg.489"/>
<keyword evidence="2" id="KW-1185">Reference proteome</keyword>
<protein>
    <submittedName>
        <fullName evidence="1">Uncharacterized protein</fullName>
    </submittedName>
</protein>
<dbReference type="KEGG" id="mhl:MHLP_02180"/>
<dbReference type="Proteomes" id="UP000006502">
    <property type="component" value="Chromosome"/>
</dbReference>
<proteinExistence type="predicted"/>
<organism evidence="1 2">
    <name type="scientific">Mycoplasma haematolamae (strain Purdue)</name>
    <dbReference type="NCBI Taxonomy" id="1212765"/>
    <lineage>
        <taxon>Bacteria</taxon>
        <taxon>Bacillati</taxon>
        <taxon>Mycoplasmatota</taxon>
        <taxon>Mollicutes</taxon>
        <taxon>Mycoplasmataceae</taxon>
        <taxon>Mycoplasma</taxon>
    </lineage>
</organism>
<dbReference type="AlphaFoldDB" id="I7CFM8"/>
<gene>
    <name evidence="1" type="ordered locus">MHLP_02180</name>
</gene>
<dbReference type="HOGENOM" id="CLU_1223637_0_0_14"/>